<dbReference type="AlphaFoldDB" id="A0A9E7K0Z6"/>
<evidence type="ECO:0000313" key="2">
    <source>
        <dbReference type="Proteomes" id="UP001055439"/>
    </source>
</evidence>
<dbReference type="Proteomes" id="UP001055439">
    <property type="component" value="Chromosome 5"/>
</dbReference>
<accession>A0A9E7K0Z6</accession>
<gene>
    <name evidence="1" type="ORF">MUK42_00272</name>
</gene>
<sequence length="98" mass="11275">MSPSWKSLMAYLRSSPPMTILICPKTNWLCKCQGKQLRKRKWNIPFITADASGAKRFNIPVRHLLIILLREPASHAAIAGKMQASWRKKLTKCLWLVE</sequence>
<keyword evidence="2" id="KW-1185">Reference proteome</keyword>
<proteinExistence type="predicted"/>
<protein>
    <submittedName>
        <fullName evidence="1">MreB/Mbl protein</fullName>
    </submittedName>
</protein>
<organism evidence="1 2">
    <name type="scientific">Musa troglodytarum</name>
    <name type="common">fe'i banana</name>
    <dbReference type="NCBI Taxonomy" id="320322"/>
    <lineage>
        <taxon>Eukaryota</taxon>
        <taxon>Viridiplantae</taxon>
        <taxon>Streptophyta</taxon>
        <taxon>Embryophyta</taxon>
        <taxon>Tracheophyta</taxon>
        <taxon>Spermatophyta</taxon>
        <taxon>Magnoliopsida</taxon>
        <taxon>Liliopsida</taxon>
        <taxon>Zingiberales</taxon>
        <taxon>Musaceae</taxon>
        <taxon>Musa</taxon>
    </lineage>
</organism>
<reference evidence="1" key="1">
    <citation type="submission" date="2022-05" db="EMBL/GenBank/DDBJ databases">
        <title>The Musa troglodytarum L. genome provides insights into the mechanism of non-climacteric behaviour and enrichment of carotenoids.</title>
        <authorList>
            <person name="Wang J."/>
        </authorList>
    </citation>
    <scope>NUCLEOTIDE SEQUENCE</scope>
    <source>
        <tissue evidence="1">Leaf</tissue>
    </source>
</reference>
<dbReference type="EMBL" id="CP097507">
    <property type="protein sequence ID" value="URE00996.1"/>
    <property type="molecule type" value="Genomic_DNA"/>
</dbReference>
<evidence type="ECO:0000313" key="1">
    <source>
        <dbReference type="EMBL" id="URE00996.1"/>
    </source>
</evidence>
<name>A0A9E7K0Z6_9LILI</name>